<evidence type="ECO:0000313" key="2">
    <source>
        <dbReference type="EMBL" id="GII33533.1"/>
    </source>
</evidence>
<dbReference type="InterPro" id="IPR035923">
    <property type="entry name" value="TT1751-like_sf"/>
</dbReference>
<name>A0A8J3TUT3_9ACTN</name>
<dbReference type="SUPFAM" id="SSF103247">
    <property type="entry name" value="TT1751-like"/>
    <property type="match status" value="1"/>
</dbReference>
<gene>
    <name evidence="2" type="ORF">Pmi06nite_69750</name>
</gene>
<accession>A0A8J3TUT3</accession>
<dbReference type="EMBL" id="BOOO01000040">
    <property type="protein sequence ID" value="GII33533.1"/>
    <property type="molecule type" value="Genomic_DNA"/>
</dbReference>
<dbReference type="AlphaFoldDB" id="A0A8J3TUT3"/>
<proteinExistence type="predicted"/>
<dbReference type="InterPro" id="IPR005180">
    <property type="entry name" value="DUF302"/>
</dbReference>
<dbReference type="Proteomes" id="UP000650628">
    <property type="component" value="Unassembled WGS sequence"/>
</dbReference>
<organism evidence="2 3">
    <name type="scientific">Planotetraspora mira</name>
    <dbReference type="NCBI Taxonomy" id="58121"/>
    <lineage>
        <taxon>Bacteria</taxon>
        <taxon>Bacillati</taxon>
        <taxon>Actinomycetota</taxon>
        <taxon>Actinomycetes</taxon>
        <taxon>Streptosporangiales</taxon>
        <taxon>Streptosporangiaceae</taxon>
        <taxon>Planotetraspora</taxon>
    </lineage>
</organism>
<evidence type="ECO:0000313" key="3">
    <source>
        <dbReference type="Proteomes" id="UP000650628"/>
    </source>
</evidence>
<reference evidence="2 3" key="1">
    <citation type="submission" date="2021-01" db="EMBL/GenBank/DDBJ databases">
        <title>Whole genome shotgun sequence of Planotetraspora mira NBRC 15435.</title>
        <authorList>
            <person name="Komaki H."/>
            <person name="Tamura T."/>
        </authorList>
    </citation>
    <scope>NUCLEOTIDE SEQUENCE [LARGE SCALE GENOMIC DNA]</scope>
    <source>
        <strain evidence="2 3">NBRC 15435</strain>
    </source>
</reference>
<keyword evidence="3" id="KW-1185">Reference proteome</keyword>
<feature type="domain" description="DUF302" evidence="1">
    <location>
        <begin position="93"/>
        <end position="138"/>
    </location>
</feature>
<comment type="caution">
    <text evidence="2">The sequence shown here is derived from an EMBL/GenBank/DDBJ whole genome shotgun (WGS) entry which is preliminary data.</text>
</comment>
<dbReference type="RefSeq" id="WP_203957360.1">
    <property type="nucleotide sequence ID" value="NZ_BOOO01000040.1"/>
</dbReference>
<dbReference type="CDD" id="cd14797">
    <property type="entry name" value="DUF302"/>
    <property type="match status" value="1"/>
</dbReference>
<protein>
    <recommendedName>
        <fullName evidence="1">DUF302 domain-containing protein</fullName>
    </recommendedName>
</protein>
<dbReference type="Gene3D" id="3.30.310.70">
    <property type="entry name" value="TT1751-like domain"/>
    <property type="match status" value="1"/>
</dbReference>
<sequence length="184" mass="20577">MTAIKAHPVQDVAREVHRLTVDTGMPFAAFRESYERAVPPLDMAEYERLRHSGSDWDAVLRAAGENAPHGFMIFWSLDNTAIMQGSGDRWHSVQYLMGNHTIAQRMFHHDPGVLLYAPLRTTIYEDARGVTRFAFDQPSAQFASFGDPEIAAVGVELDRKVAALLDYLGVPVPERLVPADARTR</sequence>
<evidence type="ECO:0000259" key="1">
    <source>
        <dbReference type="Pfam" id="PF03625"/>
    </source>
</evidence>
<dbReference type="Pfam" id="PF03625">
    <property type="entry name" value="DUF302"/>
    <property type="match status" value="1"/>
</dbReference>